<protein>
    <recommendedName>
        <fullName evidence="9">Transport permease protein</fullName>
    </recommendedName>
</protein>
<feature type="transmembrane region" description="Helical" evidence="9">
    <location>
        <begin position="163"/>
        <end position="180"/>
    </location>
</feature>
<name>A0AAW9ETF2_AERCA</name>
<evidence type="ECO:0000256" key="7">
    <source>
        <dbReference type="ARBA" id="ARBA00023047"/>
    </source>
</evidence>
<dbReference type="InterPro" id="IPR047817">
    <property type="entry name" value="ABC2_TM_bact-type"/>
</dbReference>
<feature type="domain" description="ABC transmembrane type-2" evidence="10">
    <location>
        <begin position="23"/>
        <end position="239"/>
    </location>
</feature>
<evidence type="ECO:0000256" key="9">
    <source>
        <dbReference type="RuleBase" id="RU361157"/>
    </source>
</evidence>
<comment type="subcellular location">
    <subcellularLocation>
        <location evidence="9">Cell inner membrane</location>
        <topology evidence="9">Multi-pass membrane protein</topology>
    </subcellularLocation>
    <subcellularLocation>
        <location evidence="1">Cell membrane</location>
        <topology evidence="1">Multi-pass membrane protein</topology>
    </subcellularLocation>
</comment>
<feature type="transmembrane region" description="Helical" evidence="9">
    <location>
        <begin position="128"/>
        <end position="151"/>
    </location>
</feature>
<evidence type="ECO:0000313" key="11">
    <source>
        <dbReference type="EMBL" id="MDX7719860.1"/>
    </source>
</evidence>
<evidence type="ECO:0000256" key="2">
    <source>
        <dbReference type="ARBA" id="ARBA00007783"/>
    </source>
</evidence>
<evidence type="ECO:0000259" key="10">
    <source>
        <dbReference type="PROSITE" id="PS51012"/>
    </source>
</evidence>
<evidence type="ECO:0000256" key="3">
    <source>
        <dbReference type="ARBA" id="ARBA00022448"/>
    </source>
</evidence>
<gene>
    <name evidence="11" type="ORF">SJS77_05135</name>
</gene>
<keyword evidence="5 9" id="KW-0812">Transmembrane</keyword>
<dbReference type="RefSeq" id="WP_080989950.1">
    <property type="nucleotide sequence ID" value="NZ_AP024136.1"/>
</dbReference>
<evidence type="ECO:0000256" key="6">
    <source>
        <dbReference type="ARBA" id="ARBA00022989"/>
    </source>
</evidence>
<feature type="transmembrane region" description="Helical" evidence="9">
    <location>
        <begin position="217"/>
        <end position="236"/>
    </location>
</feature>
<evidence type="ECO:0000256" key="1">
    <source>
        <dbReference type="ARBA" id="ARBA00004651"/>
    </source>
</evidence>
<evidence type="ECO:0000313" key="12">
    <source>
        <dbReference type="Proteomes" id="UP001277183"/>
    </source>
</evidence>
<sequence>MLLNNALYLAWADTKARYKKSVLGPLWLTLSSMVGVLGLGLVWGTLLEEDMNTFVPSLSIGLIIWFLISGAVGDGATTFIRQSSVIRNVSIPHWFFVIRALARHVINLAHNLVIVLIVVLYFNVELTLNALLVIPGFLLVLANLFWITFFLGMVGARYRDLEYLISSFLPLLFFISPVVFRADRLPENMNIIWLNPLSYFIEVIRKPILGEVPDAKTYVIVVGILAVGCLVTYLFYRLRGHRLSFWV</sequence>
<organism evidence="11 12">
    <name type="scientific">Aeromonas caviae</name>
    <name type="common">Aeromonas punctata</name>
    <dbReference type="NCBI Taxonomy" id="648"/>
    <lineage>
        <taxon>Bacteria</taxon>
        <taxon>Pseudomonadati</taxon>
        <taxon>Pseudomonadota</taxon>
        <taxon>Gammaproteobacteria</taxon>
        <taxon>Aeromonadales</taxon>
        <taxon>Aeromonadaceae</taxon>
        <taxon>Aeromonas</taxon>
    </lineage>
</organism>
<proteinExistence type="inferred from homology"/>
<keyword evidence="8 9" id="KW-0472">Membrane</keyword>
<dbReference type="EMBL" id="JAWZVU010000030">
    <property type="protein sequence ID" value="MDX7719860.1"/>
    <property type="molecule type" value="Genomic_DNA"/>
</dbReference>
<keyword evidence="3 9" id="KW-0813">Transport</keyword>
<evidence type="ECO:0000256" key="4">
    <source>
        <dbReference type="ARBA" id="ARBA00022475"/>
    </source>
</evidence>
<reference evidence="11" key="1">
    <citation type="submission" date="2023-11" db="EMBL/GenBank/DDBJ databases">
        <title>WGS of Aeromonas in Northern Israel.</title>
        <authorList>
            <person name="Hershko Y."/>
        </authorList>
    </citation>
    <scope>NUCLEOTIDE SEQUENCE</scope>
    <source>
        <strain evidence="11">77416</strain>
    </source>
</reference>
<accession>A0AAW9ETF2</accession>
<dbReference type="GO" id="GO:0005886">
    <property type="term" value="C:plasma membrane"/>
    <property type="evidence" value="ECO:0007669"/>
    <property type="project" value="UniProtKB-SubCell"/>
</dbReference>
<dbReference type="GO" id="GO:0140359">
    <property type="term" value="F:ABC-type transporter activity"/>
    <property type="evidence" value="ECO:0007669"/>
    <property type="project" value="InterPro"/>
</dbReference>
<keyword evidence="6 9" id="KW-1133">Transmembrane helix</keyword>
<dbReference type="AlphaFoldDB" id="A0AAW9ETF2"/>
<comment type="similarity">
    <text evidence="2 9">Belongs to the ABC-2 integral membrane protein family.</text>
</comment>
<comment type="caution">
    <text evidence="11">The sequence shown here is derived from an EMBL/GenBank/DDBJ whole genome shotgun (WGS) entry which is preliminary data.</text>
</comment>
<dbReference type="Pfam" id="PF01061">
    <property type="entry name" value="ABC2_membrane"/>
    <property type="match status" value="1"/>
</dbReference>
<dbReference type="GO" id="GO:0015920">
    <property type="term" value="P:lipopolysaccharide transport"/>
    <property type="evidence" value="ECO:0007669"/>
    <property type="project" value="TreeGrafter"/>
</dbReference>
<evidence type="ECO:0000256" key="8">
    <source>
        <dbReference type="ARBA" id="ARBA00023136"/>
    </source>
</evidence>
<dbReference type="InterPro" id="IPR013525">
    <property type="entry name" value="ABC2_TM"/>
</dbReference>
<feature type="transmembrane region" description="Helical" evidence="9">
    <location>
        <begin position="25"/>
        <end position="46"/>
    </location>
</feature>
<dbReference type="GO" id="GO:0015774">
    <property type="term" value="P:polysaccharide transport"/>
    <property type="evidence" value="ECO:0007669"/>
    <property type="project" value="UniProtKB-KW"/>
</dbReference>
<keyword evidence="4 9" id="KW-1003">Cell membrane</keyword>
<feature type="transmembrane region" description="Helical" evidence="9">
    <location>
        <begin position="101"/>
        <end position="122"/>
    </location>
</feature>
<feature type="transmembrane region" description="Helical" evidence="9">
    <location>
        <begin position="58"/>
        <end position="80"/>
    </location>
</feature>
<dbReference type="PROSITE" id="PS51012">
    <property type="entry name" value="ABC_TM2"/>
    <property type="match status" value="1"/>
</dbReference>
<dbReference type="Proteomes" id="UP001277183">
    <property type="component" value="Unassembled WGS sequence"/>
</dbReference>
<evidence type="ECO:0000256" key="5">
    <source>
        <dbReference type="ARBA" id="ARBA00022692"/>
    </source>
</evidence>
<dbReference type="PANTHER" id="PTHR30413">
    <property type="entry name" value="INNER MEMBRANE TRANSPORT PERMEASE"/>
    <property type="match status" value="1"/>
</dbReference>
<keyword evidence="7" id="KW-0762">Sugar transport</keyword>
<keyword evidence="7" id="KW-0625">Polysaccharide transport</keyword>
<dbReference type="PANTHER" id="PTHR30413:SF10">
    <property type="entry name" value="CAPSULE POLYSACCHARIDE EXPORT INNER-MEMBRANE PROTEIN CTRC"/>
    <property type="match status" value="1"/>
</dbReference>